<dbReference type="RefSeq" id="WP_136461202.1">
    <property type="nucleotide sequence ID" value="NZ_SRKY01000001.1"/>
</dbReference>
<dbReference type="InterPro" id="IPR038666">
    <property type="entry name" value="SSP1_head-tail_sf"/>
</dbReference>
<dbReference type="Gene3D" id="2.40.10.270">
    <property type="entry name" value="Bacteriophage SPP1 head-tail adaptor protein"/>
    <property type="match status" value="1"/>
</dbReference>
<protein>
    <submittedName>
        <fullName evidence="1">Head-tail adaptor protein</fullName>
    </submittedName>
</protein>
<dbReference type="Proteomes" id="UP000306602">
    <property type="component" value="Unassembled WGS sequence"/>
</dbReference>
<sequence>MTLPQLNRRLSLETPQKVPDGAGGYNTIWVALGVLWATCEARTGRERGEGGAPVSAVTYKITVRAAPVGSPSRPRPEQRFREGTRIFNIRAVIESETDGMYLTCLAEEEVVV</sequence>
<reference evidence="1 2" key="1">
    <citation type="submission" date="2019-04" db="EMBL/GenBank/DDBJ databases">
        <title>Shimia ponticola sp. nov., isolated from seawater.</title>
        <authorList>
            <person name="Kim Y.-O."/>
            <person name="Yoon J.-H."/>
        </authorList>
    </citation>
    <scope>NUCLEOTIDE SEQUENCE [LARGE SCALE GENOMIC DNA]</scope>
    <source>
        <strain evidence="1 2">MYP11</strain>
    </source>
</reference>
<dbReference type="Pfam" id="PF05521">
    <property type="entry name" value="Phage_HCP"/>
    <property type="match status" value="1"/>
</dbReference>
<comment type="caution">
    <text evidence="1">The sequence shown here is derived from an EMBL/GenBank/DDBJ whole genome shotgun (WGS) entry which is preliminary data.</text>
</comment>
<name>A0A4S4NFJ0_9RHOB</name>
<dbReference type="AlphaFoldDB" id="A0A4S4NFJ0"/>
<keyword evidence="2" id="KW-1185">Reference proteome</keyword>
<evidence type="ECO:0000313" key="1">
    <source>
        <dbReference type="EMBL" id="THH38309.1"/>
    </source>
</evidence>
<dbReference type="EMBL" id="SRKY01000001">
    <property type="protein sequence ID" value="THH38309.1"/>
    <property type="molecule type" value="Genomic_DNA"/>
</dbReference>
<dbReference type="NCBIfam" id="TIGR01563">
    <property type="entry name" value="gp16_SPP1"/>
    <property type="match status" value="1"/>
</dbReference>
<organism evidence="1 2">
    <name type="scientific">Aliishimia ponticola</name>
    <dbReference type="NCBI Taxonomy" id="2499833"/>
    <lineage>
        <taxon>Bacteria</taxon>
        <taxon>Pseudomonadati</taxon>
        <taxon>Pseudomonadota</taxon>
        <taxon>Alphaproteobacteria</taxon>
        <taxon>Rhodobacterales</taxon>
        <taxon>Paracoccaceae</taxon>
        <taxon>Aliishimia</taxon>
    </lineage>
</organism>
<dbReference type="OrthoDB" id="7570189at2"/>
<accession>A0A4S4NFJ0</accession>
<gene>
    <name evidence="1" type="ORF">E4Z66_01690</name>
</gene>
<dbReference type="InterPro" id="IPR008767">
    <property type="entry name" value="Phage_SPP1_head-tail_adaptor"/>
</dbReference>
<evidence type="ECO:0000313" key="2">
    <source>
        <dbReference type="Proteomes" id="UP000306602"/>
    </source>
</evidence>
<proteinExistence type="predicted"/>